<sequence>MSLLDADDEAFDLPVHGLEMDIGADIFRPSANLEDVFKDELDAEMGLDTLSFYEFGPFSPPSSPRLQMQATSFTHAGGVKADLPPKYFKTVRSSPQKRRMISRTLGQIKSFSFEAPPPPKATPAPTFATLSPLSMKSKSKMAIKQEPKEAAPEPSPVPSPAVTPKRQPARSLLSQTPSSTPASALSPAAAPLPVEPAVFVPATPAFVPASPTFVTPVFVKKEVSDEGFSPLDKATTTLPTSWGGGHAVLPPRYLRGPDVEPEKKRAHSTTFGRVSSFSFKQPKQDKSILLQRAHSLQ</sequence>
<dbReference type="AlphaFoldDB" id="A0A1V9Y9B2"/>
<evidence type="ECO:0000313" key="2">
    <source>
        <dbReference type="EMBL" id="OQR82325.1"/>
    </source>
</evidence>
<reference evidence="2 3" key="1">
    <citation type="journal article" date="2014" name="Genome Biol. Evol.">
        <title>The secreted proteins of Achlya hypogyna and Thraustotheca clavata identify the ancestral oomycete secretome and reveal gene acquisitions by horizontal gene transfer.</title>
        <authorList>
            <person name="Misner I."/>
            <person name="Blouin N."/>
            <person name="Leonard G."/>
            <person name="Richards T.A."/>
            <person name="Lane C.E."/>
        </authorList>
    </citation>
    <scope>NUCLEOTIDE SEQUENCE [LARGE SCALE GENOMIC DNA]</scope>
    <source>
        <strain evidence="2 3">ATCC 48635</strain>
    </source>
</reference>
<dbReference type="EMBL" id="JNBR01002491">
    <property type="protein sequence ID" value="OQR82325.1"/>
    <property type="molecule type" value="Genomic_DNA"/>
</dbReference>
<proteinExistence type="predicted"/>
<protein>
    <submittedName>
        <fullName evidence="2">Uncharacterized protein</fullName>
    </submittedName>
</protein>
<feature type="region of interest" description="Disordered" evidence="1">
    <location>
        <begin position="111"/>
        <end position="188"/>
    </location>
</feature>
<accession>A0A1V9Y9B2</accession>
<name>A0A1V9Y9B2_ACHHY</name>
<comment type="caution">
    <text evidence="2">The sequence shown here is derived from an EMBL/GenBank/DDBJ whole genome shotgun (WGS) entry which is preliminary data.</text>
</comment>
<dbReference type="Proteomes" id="UP000243579">
    <property type="component" value="Unassembled WGS sequence"/>
</dbReference>
<gene>
    <name evidence="2" type="ORF">ACHHYP_16221</name>
</gene>
<organism evidence="2 3">
    <name type="scientific">Achlya hypogyna</name>
    <name type="common">Oomycete</name>
    <name type="synonym">Protoachlya hypogyna</name>
    <dbReference type="NCBI Taxonomy" id="1202772"/>
    <lineage>
        <taxon>Eukaryota</taxon>
        <taxon>Sar</taxon>
        <taxon>Stramenopiles</taxon>
        <taxon>Oomycota</taxon>
        <taxon>Saprolegniomycetes</taxon>
        <taxon>Saprolegniales</taxon>
        <taxon>Achlyaceae</taxon>
        <taxon>Achlya</taxon>
    </lineage>
</organism>
<evidence type="ECO:0000313" key="3">
    <source>
        <dbReference type="Proteomes" id="UP000243579"/>
    </source>
</evidence>
<dbReference type="OrthoDB" id="76071at2759"/>
<feature type="compositionally biased region" description="Low complexity" evidence="1">
    <location>
        <begin position="162"/>
        <end position="188"/>
    </location>
</feature>
<evidence type="ECO:0000256" key="1">
    <source>
        <dbReference type="SAM" id="MobiDB-lite"/>
    </source>
</evidence>
<keyword evidence="3" id="KW-1185">Reference proteome</keyword>